<organism evidence="3">
    <name type="scientific">uncultured marine thaumarchaeote KM3_46_G10</name>
    <dbReference type="NCBI Taxonomy" id="1456161"/>
    <lineage>
        <taxon>Archaea</taxon>
        <taxon>Nitrososphaerota</taxon>
        <taxon>environmental samples</taxon>
    </lineage>
</organism>
<reference evidence="3" key="1">
    <citation type="journal article" date="2014" name="Genome Biol. Evol.">
        <title>Pangenome evidence for extensive interdomain horizontal transfer affecting lineage core and shell genes in uncultured planktonic thaumarchaeota and euryarchaeota.</title>
        <authorList>
            <person name="Deschamps P."/>
            <person name="Zivanovic Y."/>
            <person name="Moreira D."/>
            <person name="Rodriguez-Valera F."/>
            <person name="Lopez-Garcia P."/>
        </authorList>
    </citation>
    <scope>NUCLEOTIDE SEQUENCE</scope>
</reference>
<protein>
    <submittedName>
        <fullName evidence="3">Uncharacterized protein</fullName>
    </submittedName>
</protein>
<dbReference type="InterPro" id="IPR036390">
    <property type="entry name" value="WH_DNA-bd_sf"/>
</dbReference>
<name>A0A075H835_9ARCH</name>
<keyword evidence="2" id="KW-0472">Membrane</keyword>
<accession>A0A075H835</accession>
<feature type="compositionally biased region" description="Basic and acidic residues" evidence="1">
    <location>
        <begin position="73"/>
        <end position="82"/>
    </location>
</feature>
<feature type="compositionally biased region" description="Basic and acidic residues" evidence="1">
    <location>
        <begin position="51"/>
        <end position="64"/>
    </location>
</feature>
<proteinExistence type="predicted"/>
<feature type="region of interest" description="Disordered" evidence="1">
    <location>
        <begin position="35"/>
        <end position="82"/>
    </location>
</feature>
<feature type="transmembrane region" description="Helical" evidence="2">
    <location>
        <begin position="6"/>
        <end position="23"/>
    </location>
</feature>
<keyword evidence="2" id="KW-0812">Transmembrane</keyword>
<keyword evidence="2" id="KW-1133">Transmembrane helix</keyword>
<feature type="compositionally biased region" description="Polar residues" evidence="1">
    <location>
        <begin position="35"/>
        <end position="50"/>
    </location>
</feature>
<evidence type="ECO:0000256" key="1">
    <source>
        <dbReference type="SAM" id="MobiDB-lite"/>
    </source>
</evidence>
<sequence>MEENYSWIYLLIFLIIPLARILPRVLKRAGLKQNISTRPDSPRENSFQESSPERFQESSPERFQESSSDNFEESPRREEFSTKNWSKEKIVLGLLLTDISKFEELQKRANLSTNNLDTILQDLEKKRLMMPVEKSGPFGKSIQLKITEKGAAEFRRM</sequence>
<dbReference type="AlphaFoldDB" id="A0A075H835"/>
<dbReference type="EMBL" id="KF900895">
    <property type="protein sequence ID" value="AIF10602.1"/>
    <property type="molecule type" value="Genomic_DNA"/>
</dbReference>
<evidence type="ECO:0000313" key="3">
    <source>
        <dbReference type="EMBL" id="AIF10602.1"/>
    </source>
</evidence>
<evidence type="ECO:0000256" key="2">
    <source>
        <dbReference type="SAM" id="Phobius"/>
    </source>
</evidence>
<dbReference type="SUPFAM" id="SSF46785">
    <property type="entry name" value="Winged helix' DNA-binding domain"/>
    <property type="match status" value="1"/>
</dbReference>